<evidence type="ECO:0000313" key="1">
    <source>
        <dbReference type="EMBL" id="KRG29114.1"/>
    </source>
</evidence>
<keyword evidence="2" id="KW-1185">Reference proteome</keyword>
<sequence length="129" mass="14714">MKKFILLTLFFSATIISCTNNDDEVIADSQLEVQNACTAENPLELEWMQDLITELNCGEYACKVAILKSEYEGETVFYTLVNDPRCNSVGVRHLYNCFGKKVKEFTDEESRAFSNNVEREVEEIFSCNG</sequence>
<dbReference type="EMBL" id="LKTP01000012">
    <property type="protein sequence ID" value="KRG29114.1"/>
    <property type="molecule type" value="Genomic_DNA"/>
</dbReference>
<dbReference type="RefSeq" id="WP_057481587.1">
    <property type="nucleotide sequence ID" value="NZ_BMWR01000003.1"/>
</dbReference>
<dbReference type="PROSITE" id="PS51257">
    <property type="entry name" value="PROKAR_LIPOPROTEIN"/>
    <property type="match status" value="1"/>
</dbReference>
<dbReference type="OrthoDB" id="1438404at2"/>
<reference evidence="1" key="1">
    <citation type="submission" date="2015-10" db="EMBL/GenBank/DDBJ databases">
        <title>Draft genome sequence of Salegentibacter mishustinae KCTC 12263.</title>
        <authorList>
            <person name="Lin W."/>
            <person name="Zheng Q."/>
        </authorList>
    </citation>
    <scope>NUCLEOTIDE SEQUENCE [LARGE SCALE GENOMIC DNA]</scope>
    <source>
        <strain evidence="1">KCTC 12263</strain>
    </source>
</reference>
<dbReference type="AlphaFoldDB" id="A0A0Q9ZHG7"/>
<gene>
    <name evidence="1" type="ORF">APR42_04065</name>
</gene>
<name>A0A0Q9ZHG7_9FLAO</name>
<evidence type="ECO:0000313" key="2">
    <source>
        <dbReference type="Proteomes" id="UP000051643"/>
    </source>
</evidence>
<proteinExistence type="predicted"/>
<organism evidence="1 2">
    <name type="scientific">Salegentibacter mishustinae</name>
    <dbReference type="NCBI Taxonomy" id="270918"/>
    <lineage>
        <taxon>Bacteria</taxon>
        <taxon>Pseudomonadati</taxon>
        <taxon>Bacteroidota</taxon>
        <taxon>Flavobacteriia</taxon>
        <taxon>Flavobacteriales</taxon>
        <taxon>Flavobacteriaceae</taxon>
        <taxon>Salegentibacter</taxon>
    </lineage>
</organism>
<accession>A0A0Q9ZHG7</accession>
<protein>
    <submittedName>
        <fullName evidence="1">Uncharacterized protein</fullName>
    </submittedName>
</protein>
<comment type="caution">
    <text evidence="1">The sequence shown here is derived from an EMBL/GenBank/DDBJ whole genome shotgun (WGS) entry which is preliminary data.</text>
</comment>
<dbReference type="Proteomes" id="UP000051643">
    <property type="component" value="Unassembled WGS sequence"/>
</dbReference>